<sequence>MSNLTYQQDKDVTALYTEHKSWLHRWLKNKLQCDDLALDLVQSTFVRLILKPEKITDLKQPRAYLTTIAHGLLNDYWRRKRVEQTYLEALALYPEEFSPSEEHRAITIDTLLELIALLDSMKKPVRDTFILSQLEGCTYRQIAEKLAVSERTIKTYMAEAMFQCLRLKNAKP</sequence>
<dbReference type="PANTHER" id="PTHR43133:SF63">
    <property type="entry name" value="RNA POLYMERASE SIGMA FACTOR FECI-RELATED"/>
    <property type="match status" value="1"/>
</dbReference>
<dbReference type="NCBIfam" id="TIGR02937">
    <property type="entry name" value="sigma70-ECF"/>
    <property type="match status" value="1"/>
</dbReference>
<keyword evidence="4" id="KW-0804">Transcription</keyword>
<dbReference type="InterPro" id="IPR013324">
    <property type="entry name" value="RNA_pol_sigma_r3/r4-like"/>
</dbReference>
<dbReference type="InterPro" id="IPR013325">
    <property type="entry name" value="RNA_pol_sigma_r2"/>
</dbReference>
<feature type="domain" description="RNA polymerase sigma-70 region 2" evidence="5">
    <location>
        <begin position="15"/>
        <end position="81"/>
    </location>
</feature>
<dbReference type="InterPro" id="IPR007627">
    <property type="entry name" value="RNA_pol_sigma70_r2"/>
</dbReference>
<evidence type="ECO:0000256" key="3">
    <source>
        <dbReference type="ARBA" id="ARBA00023082"/>
    </source>
</evidence>
<dbReference type="RefSeq" id="WP_286304376.1">
    <property type="nucleotide sequence ID" value="NZ_AP027741.1"/>
</dbReference>
<evidence type="ECO:0000259" key="5">
    <source>
        <dbReference type="Pfam" id="PF04542"/>
    </source>
</evidence>
<reference evidence="7 8" key="1">
    <citation type="journal article" date="2019" name="Int. J. Syst. Evol. Microbiol.">
        <title>The Global Catalogue of Microorganisms (GCM) 10K type strain sequencing project: providing services to taxonomists for standard genome sequencing and annotation.</title>
        <authorList>
            <consortium name="The Broad Institute Genomics Platform"/>
            <consortium name="The Broad Institute Genome Sequencing Center for Infectious Disease"/>
            <person name="Wu L."/>
            <person name="Ma J."/>
        </authorList>
    </citation>
    <scope>NUCLEOTIDE SEQUENCE [LARGE SCALE GENOMIC DNA]</scope>
    <source>
        <strain evidence="7 8">JCM 6886</strain>
    </source>
</reference>
<evidence type="ECO:0000313" key="7">
    <source>
        <dbReference type="EMBL" id="GAA0221100.1"/>
    </source>
</evidence>
<dbReference type="Pfam" id="PF04542">
    <property type="entry name" value="Sigma70_r2"/>
    <property type="match status" value="1"/>
</dbReference>
<protein>
    <submittedName>
        <fullName evidence="7">Sigma-70 family RNA polymerase sigma factor</fullName>
    </submittedName>
</protein>
<dbReference type="EMBL" id="BAAADG010000004">
    <property type="protein sequence ID" value="GAA0221100.1"/>
    <property type="molecule type" value="Genomic_DNA"/>
</dbReference>
<dbReference type="InterPro" id="IPR039425">
    <property type="entry name" value="RNA_pol_sigma-70-like"/>
</dbReference>
<evidence type="ECO:0000256" key="2">
    <source>
        <dbReference type="ARBA" id="ARBA00023015"/>
    </source>
</evidence>
<dbReference type="SUPFAM" id="SSF88946">
    <property type="entry name" value="Sigma2 domain of RNA polymerase sigma factors"/>
    <property type="match status" value="1"/>
</dbReference>
<feature type="domain" description="RNA polymerase sigma factor 70 region 4 type 2" evidence="6">
    <location>
        <begin position="112"/>
        <end position="161"/>
    </location>
</feature>
<dbReference type="SUPFAM" id="SSF88659">
    <property type="entry name" value="Sigma3 and sigma4 domains of RNA polymerase sigma factors"/>
    <property type="match status" value="1"/>
</dbReference>
<evidence type="ECO:0000313" key="8">
    <source>
        <dbReference type="Proteomes" id="UP001501476"/>
    </source>
</evidence>
<dbReference type="Proteomes" id="UP001501476">
    <property type="component" value="Unassembled WGS sequence"/>
</dbReference>
<evidence type="ECO:0000259" key="6">
    <source>
        <dbReference type="Pfam" id="PF08281"/>
    </source>
</evidence>
<proteinExistence type="inferred from homology"/>
<dbReference type="InterPro" id="IPR013249">
    <property type="entry name" value="RNA_pol_sigma70_r4_t2"/>
</dbReference>
<dbReference type="Gene3D" id="1.10.10.10">
    <property type="entry name" value="Winged helix-like DNA-binding domain superfamily/Winged helix DNA-binding domain"/>
    <property type="match status" value="1"/>
</dbReference>
<keyword evidence="2" id="KW-0805">Transcription regulation</keyword>
<organism evidence="7 8">
    <name type="scientific">Methylophaga marina</name>
    <dbReference type="NCBI Taxonomy" id="45495"/>
    <lineage>
        <taxon>Bacteria</taxon>
        <taxon>Pseudomonadati</taxon>
        <taxon>Pseudomonadota</taxon>
        <taxon>Gammaproteobacteria</taxon>
        <taxon>Thiotrichales</taxon>
        <taxon>Piscirickettsiaceae</taxon>
        <taxon>Methylophaga</taxon>
    </lineage>
</organism>
<comment type="similarity">
    <text evidence="1">Belongs to the sigma-70 factor family. ECF subfamily.</text>
</comment>
<dbReference type="InterPro" id="IPR014284">
    <property type="entry name" value="RNA_pol_sigma-70_dom"/>
</dbReference>
<comment type="caution">
    <text evidence="7">The sequence shown here is derived from an EMBL/GenBank/DDBJ whole genome shotgun (WGS) entry which is preliminary data.</text>
</comment>
<dbReference type="PANTHER" id="PTHR43133">
    <property type="entry name" value="RNA POLYMERASE ECF-TYPE SIGMA FACTO"/>
    <property type="match status" value="1"/>
</dbReference>
<name>A0ABN0TGH4_9GAMM</name>
<evidence type="ECO:0000256" key="1">
    <source>
        <dbReference type="ARBA" id="ARBA00010641"/>
    </source>
</evidence>
<dbReference type="InterPro" id="IPR036388">
    <property type="entry name" value="WH-like_DNA-bd_sf"/>
</dbReference>
<keyword evidence="8" id="KW-1185">Reference proteome</keyword>
<gene>
    <name evidence="7" type="ORF">GCM10008964_10750</name>
</gene>
<accession>A0ABN0TGH4</accession>
<dbReference type="Pfam" id="PF08281">
    <property type="entry name" value="Sigma70_r4_2"/>
    <property type="match status" value="1"/>
</dbReference>
<dbReference type="Gene3D" id="1.10.1740.10">
    <property type="match status" value="1"/>
</dbReference>
<keyword evidence="3" id="KW-0731">Sigma factor</keyword>
<evidence type="ECO:0000256" key="4">
    <source>
        <dbReference type="ARBA" id="ARBA00023163"/>
    </source>
</evidence>